<dbReference type="GO" id="GO:0015976">
    <property type="term" value="P:carbon utilization"/>
    <property type="evidence" value="ECO:0007669"/>
    <property type="project" value="InterPro"/>
</dbReference>
<proteinExistence type="predicted"/>
<name>A0A523XQG4_UNCT6</name>
<dbReference type="InterPro" id="IPR015892">
    <property type="entry name" value="Carbonic_anhydrase_CS"/>
</dbReference>
<protein>
    <recommendedName>
        <fullName evidence="3">Carbonic anhydrase</fullName>
    </recommendedName>
</protein>
<evidence type="ECO:0008006" key="3">
    <source>
        <dbReference type="Google" id="ProtNLM"/>
    </source>
</evidence>
<feature type="non-terminal residue" evidence="1">
    <location>
        <position position="336"/>
    </location>
</feature>
<reference evidence="1 2" key="1">
    <citation type="submission" date="2019-03" db="EMBL/GenBank/DDBJ databases">
        <title>Metabolic potential of uncultured bacteria and archaea associated with petroleum seepage in deep-sea sediments.</title>
        <authorList>
            <person name="Dong X."/>
            <person name="Hubert C."/>
        </authorList>
    </citation>
    <scope>NUCLEOTIDE SEQUENCE [LARGE SCALE GENOMIC DNA]</scope>
    <source>
        <strain evidence="1">E29_bin36</strain>
    </source>
</reference>
<dbReference type="GO" id="GO:0004089">
    <property type="term" value="F:carbonate dehydratase activity"/>
    <property type="evidence" value="ECO:0007669"/>
    <property type="project" value="InterPro"/>
</dbReference>
<accession>A0A523XQG4</accession>
<dbReference type="Proteomes" id="UP000315534">
    <property type="component" value="Unassembled WGS sequence"/>
</dbReference>
<evidence type="ECO:0000313" key="2">
    <source>
        <dbReference type="Proteomes" id="UP000315534"/>
    </source>
</evidence>
<comment type="caution">
    <text evidence="1">The sequence shown here is derived from an EMBL/GenBank/DDBJ whole genome shotgun (WGS) entry which is preliminary data.</text>
</comment>
<dbReference type="EMBL" id="SOIP01000234">
    <property type="protein sequence ID" value="TET81477.1"/>
    <property type="molecule type" value="Genomic_DNA"/>
</dbReference>
<dbReference type="AlphaFoldDB" id="A0A523XQG4"/>
<dbReference type="PROSITE" id="PS00704">
    <property type="entry name" value="PROK_CO2_ANHYDRASE_1"/>
    <property type="match status" value="1"/>
</dbReference>
<organism evidence="1 2">
    <name type="scientific">candidate division TA06 bacterium</name>
    <dbReference type="NCBI Taxonomy" id="2250710"/>
    <lineage>
        <taxon>Bacteria</taxon>
        <taxon>Bacteria division TA06</taxon>
    </lineage>
</organism>
<sequence length="336" mass="37220">MINKMTEISDKLERQRKDDSKLLVKMQVAAQGQEPRFFIVSQIHRSTQDLNLLCLEQGDAFHGTRVSGCPLLSPSRSPVLFAGPAAFNGNFPQKDGVVITFDIDEPQERIHESLANLTEHPALSGIPIIALSVDYGQGLAQAIEHSFHRNRSIEEMLVSRLVKPERCDESVLVLLCSDSRVLPPSTPVGVPYAIQTLGAYVSKYTGANDETMQLNDFFSNWLSTDASEKRILIVEHGGFTQDEPPCGAGQASLNPDRVKGEFLRPVIELLHREALRFEDGISKTVEDRVLAIGQATEHNLRNYPAIARAQEEGVSMESLFQIVTMDTVTGRLREIG</sequence>
<gene>
    <name evidence="1" type="ORF">E3J38_03850</name>
</gene>
<dbReference type="GO" id="GO:0008270">
    <property type="term" value="F:zinc ion binding"/>
    <property type="evidence" value="ECO:0007669"/>
    <property type="project" value="InterPro"/>
</dbReference>
<evidence type="ECO:0000313" key="1">
    <source>
        <dbReference type="EMBL" id="TET81477.1"/>
    </source>
</evidence>